<keyword evidence="1" id="KW-1133">Transmembrane helix</keyword>
<keyword evidence="1" id="KW-0472">Membrane</keyword>
<evidence type="ECO:0000313" key="2">
    <source>
        <dbReference type="EMBL" id="GAA2508978.1"/>
    </source>
</evidence>
<feature type="transmembrane region" description="Helical" evidence="1">
    <location>
        <begin position="69"/>
        <end position="86"/>
    </location>
</feature>
<dbReference type="EMBL" id="BAAATA010000046">
    <property type="protein sequence ID" value="GAA2508978.1"/>
    <property type="molecule type" value="Genomic_DNA"/>
</dbReference>
<proteinExistence type="predicted"/>
<sequence length="94" mass="10013">MLSAVVLVALNLLAACCVLLAFVMVPEDRWDRDALDGAGIGALLGMGVAVATAALTVLPVALRWLGRRWFAAPAALFVLAAARYAWVSQVYDPW</sequence>
<keyword evidence="3" id="KW-1185">Reference proteome</keyword>
<dbReference type="Proteomes" id="UP001501358">
    <property type="component" value="Unassembled WGS sequence"/>
</dbReference>
<reference evidence="2 3" key="1">
    <citation type="journal article" date="2019" name="Int. J. Syst. Evol. Microbiol.">
        <title>The Global Catalogue of Microorganisms (GCM) 10K type strain sequencing project: providing services to taxonomists for standard genome sequencing and annotation.</title>
        <authorList>
            <consortium name="The Broad Institute Genomics Platform"/>
            <consortium name="The Broad Institute Genome Sequencing Center for Infectious Disease"/>
            <person name="Wu L."/>
            <person name="Ma J."/>
        </authorList>
    </citation>
    <scope>NUCLEOTIDE SEQUENCE [LARGE SCALE GENOMIC DNA]</scope>
    <source>
        <strain evidence="2 3">JCM 6307</strain>
    </source>
</reference>
<comment type="caution">
    <text evidence="2">The sequence shown here is derived from an EMBL/GenBank/DDBJ whole genome shotgun (WGS) entry which is preliminary data.</text>
</comment>
<accession>A0ABN3MU75</accession>
<keyword evidence="1" id="KW-0812">Transmembrane</keyword>
<feature type="transmembrane region" description="Helical" evidence="1">
    <location>
        <begin position="38"/>
        <end position="62"/>
    </location>
</feature>
<dbReference type="RefSeq" id="WP_344385827.1">
    <property type="nucleotide sequence ID" value="NZ_BAAATA010000046.1"/>
</dbReference>
<protein>
    <submittedName>
        <fullName evidence="2">Uncharacterized protein</fullName>
    </submittedName>
</protein>
<organism evidence="2 3">
    <name type="scientific">Streptomyces thermolineatus</name>
    <dbReference type="NCBI Taxonomy" id="44033"/>
    <lineage>
        <taxon>Bacteria</taxon>
        <taxon>Bacillati</taxon>
        <taxon>Actinomycetota</taxon>
        <taxon>Actinomycetes</taxon>
        <taxon>Kitasatosporales</taxon>
        <taxon>Streptomycetaceae</taxon>
        <taxon>Streptomyces</taxon>
    </lineage>
</organism>
<name>A0ABN3MU75_9ACTN</name>
<gene>
    <name evidence="2" type="ORF">GCM10010406_51810</name>
</gene>
<evidence type="ECO:0000313" key="3">
    <source>
        <dbReference type="Proteomes" id="UP001501358"/>
    </source>
</evidence>
<evidence type="ECO:0000256" key="1">
    <source>
        <dbReference type="SAM" id="Phobius"/>
    </source>
</evidence>